<dbReference type="CDD" id="cd03808">
    <property type="entry name" value="GT4_CapM-like"/>
    <property type="match status" value="1"/>
</dbReference>
<feature type="non-terminal residue" evidence="3">
    <location>
        <position position="357"/>
    </location>
</feature>
<dbReference type="InterPro" id="IPR028098">
    <property type="entry name" value="Glyco_trans_4-like_N"/>
</dbReference>
<evidence type="ECO:0000259" key="1">
    <source>
        <dbReference type="Pfam" id="PF00534"/>
    </source>
</evidence>
<dbReference type="AlphaFoldDB" id="A0A381VEV7"/>
<name>A0A381VEV7_9ZZZZ</name>
<dbReference type="Gene3D" id="3.40.50.2000">
    <property type="entry name" value="Glycogen Phosphorylase B"/>
    <property type="match status" value="2"/>
</dbReference>
<proteinExistence type="predicted"/>
<dbReference type="GO" id="GO:0016757">
    <property type="term" value="F:glycosyltransferase activity"/>
    <property type="evidence" value="ECO:0007669"/>
    <property type="project" value="InterPro"/>
</dbReference>
<dbReference type="SUPFAM" id="SSF53756">
    <property type="entry name" value="UDP-Glycosyltransferase/glycogen phosphorylase"/>
    <property type="match status" value="1"/>
</dbReference>
<dbReference type="PANTHER" id="PTHR12526">
    <property type="entry name" value="GLYCOSYLTRANSFERASE"/>
    <property type="match status" value="1"/>
</dbReference>
<evidence type="ECO:0000313" key="3">
    <source>
        <dbReference type="EMBL" id="SVA38561.1"/>
    </source>
</evidence>
<sequence length="357" mass="40855">MSKKILYIVNDINFFVSHRLEIALSAKKEGFQIHVACPRSDYKFTNKLQGFKHHLISLSRSGRNPLKEIYTFFSIFRVIKKVNPDLTHLITIKPVIYGGMISSILKIHGVVSSVPGLGYSFIHKGLKAMFFRFLISFLYKLAFKRDSIRVIFQNNDDKAILKKLTKLDVSKIVLMKGSGVDLKKFSFSTLPKGKPIVSMASRLQRDKGVFEFFEAAKILRERKKEIEFYFIGELDSFYASKIEQEDFKKWKKTDYVKFLGFRTDIHDLFKESTIIVLPSYREGFPKVLQEAAACGRPIIASDVPGCREAIKEGKTGHLVEPRSATALADKIQELIEDKELLQKMGYGGRKLAEEEFS</sequence>
<evidence type="ECO:0008006" key="4">
    <source>
        <dbReference type="Google" id="ProtNLM"/>
    </source>
</evidence>
<dbReference type="Pfam" id="PF13477">
    <property type="entry name" value="Glyco_trans_4_2"/>
    <property type="match status" value="1"/>
</dbReference>
<feature type="domain" description="Glycosyl transferase family 1" evidence="1">
    <location>
        <begin position="186"/>
        <end position="350"/>
    </location>
</feature>
<accession>A0A381VEV7</accession>
<gene>
    <name evidence="3" type="ORF">METZ01_LOCUS91415</name>
</gene>
<dbReference type="EMBL" id="UINC01008573">
    <property type="protein sequence ID" value="SVA38561.1"/>
    <property type="molecule type" value="Genomic_DNA"/>
</dbReference>
<dbReference type="Pfam" id="PF00534">
    <property type="entry name" value="Glycos_transf_1"/>
    <property type="match status" value="1"/>
</dbReference>
<evidence type="ECO:0000259" key="2">
    <source>
        <dbReference type="Pfam" id="PF13477"/>
    </source>
</evidence>
<protein>
    <recommendedName>
        <fullName evidence="4">Glycosyl transferase family 1 domain-containing protein</fullName>
    </recommendedName>
</protein>
<reference evidence="3" key="1">
    <citation type="submission" date="2018-05" db="EMBL/GenBank/DDBJ databases">
        <authorList>
            <person name="Lanie J.A."/>
            <person name="Ng W.-L."/>
            <person name="Kazmierczak K.M."/>
            <person name="Andrzejewski T.M."/>
            <person name="Davidsen T.M."/>
            <person name="Wayne K.J."/>
            <person name="Tettelin H."/>
            <person name="Glass J.I."/>
            <person name="Rusch D."/>
            <person name="Podicherti R."/>
            <person name="Tsui H.-C.T."/>
            <person name="Winkler M.E."/>
        </authorList>
    </citation>
    <scope>NUCLEOTIDE SEQUENCE</scope>
</reference>
<organism evidence="3">
    <name type="scientific">marine metagenome</name>
    <dbReference type="NCBI Taxonomy" id="408172"/>
    <lineage>
        <taxon>unclassified sequences</taxon>
        <taxon>metagenomes</taxon>
        <taxon>ecological metagenomes</taxon>
    </lineage>
</organism>
<dbReference type="InterPro" id="IPR001296">
    <property type="entry name" value="Glyco_trans_1"/>
</dbReference>
<feature type="domain" description="Glycosyltransferase subfamily 4-like N-terminal" evidence="2">
    <location>
        <begin position="4"/>
        <end position="152"/>
    </location>
</feature>
<dbReference type="PANTHER" id="PTHR12526:SF638">
    <property type="entry name" value="SPORE COAT PROTEIN SA"/>
    <property type="match status" value="1"/>
</dbReference>